<dbReference type="Proteomes" id="UP000190188">
    <property type="component" value="Unassembled WGS sequence"/>
</dbReference>
<name>A0A1T2WZ17_9BACL</name>
<feature type="region of interest" description="Disordered" evidence="2">
    <location>
        <begin position="145"/>
        <end position="185"/>
    </location>
</feature>
<keyword evidence="6" id="KW-1185">Reference proteome</keyword>
<dbReference type="Gene3D" id="2.60.40.3500">
    <property type="match status" value="1"/>
</dbReference>
<feature type="signal peptide" evidence="3">
    <location>
        <begin position="1"/>
        <end position="23"/>
    </location>
</feature>
<dbReference type="GO" id="GO:0030288">
    <property type="term" value="C:outer membrane-bounded periplasmic space"/>
    <property type="evidence" value="ECO:0007669"/>
    <property type="project" value="TreeGrafter"/>
</dbReference>
<evidence type="ECO:0000259" key="4">
    <source>
        <dbReference type="SMART" id="SM00646"/>
    </source>
</evidence>
<dbReference type="Gene3D" id="3.40.630.40">
    <property type="entry name" value="Zn-dependent exopeptidases"/>
    <property type="match status" value="1"/>
</dbReference>
<dbReference type="PANTHER" id="PTHR30404:SF0">
    <property type="entry name" value="N-ACETYLMURAMOYL-L-ALANINE AMIDASE AMIC"/>
    <property type="match status" value="1"/>
</dbReference>
<dbReference type="PANTHER" id="PTHR30404">
    <property type="entry name" value="N-ACETYLMURAMOYL-L-ALANINE AMIDASE"/>
    <property type="match status" value="1"/>
</dbReference>
<keyword evidence="1 5" id="KW-0378">Hydrolase</keyword>
<dbReference type="GO" id="GO:0009253">
    <property type="term" value="P:peptidoglycan catabolic process"/>
    <property type="evidence" value="ECO:0007669"/>
    <property type="project" value="InterPro"/>
</dbReference>
<evidence type="ECO:0000313" key="5">
    <source>
        <dbReference type="EMBL" id="OPA72867.1"/>
    </source>
</evidence>
<dbReference type="SUPFAM" id="SSF53187">
    <property type="entry name" value="Zn-dependent exopeptidases"/>
    <property type="match status" value="1"/>
</dbReference>
<dbReference type="EMBL" id="MSZX01000027">
    <property type="protein sequence ID" value="OPA72867.1"/>
    <property type="molecule type" value="Genomic_DNA"/>
</dbReference>
<accession>A0A1T2WZ17</accession>
<dbReference type="InterPro" id="IPR002508">
    <property type="entry name" value="MurNAc-LAA_cat"/>
</dbReference>
<evidence type="ECO:0000256" key="1">
    <source>
        <dbReference type="ARBA" id="ARBA00022801"/>
    </source>
</evidence>
<evidence type="ECO:0000313" key="6">
    <source>
        <dbReference type="Proteomes" id="UP000190188"/>
    </source>
</evidence>
<protein>
    <submittedName>
        <fullName evidence="5">Cell wall hydrolase</fullName>
    </submittedName>
</protein>
<dbReference type="AlphaFoldDB" id="A0A1T2WZ17"/>
<dbReference type="SUPFAM" id="SSF55383">
    <property type="entry name" value="Copper amine oxidase, domain N"/>
    <property type="match status" value="1"/>
</dbReference>
<keyword evidence="3" id="KW-0732">Signal</keyword>
<dbReference type="InterPro" id="IPR012854">
    <property type="entry name" value="Cu_amine_oxidase-like_N"/>
</dbReference>
<dbReference type="InterPro" id="IPR021731">
    <property type="entry name" value="AMIN_dom"/>
</dbReference>
<dbReference type="Gene3D" id="3.30.457.10">
    <property type="entry name" value="Copper amine oxidase-like, N-terminal domain"/>
    <property type="match status" value="1"/>
</dbReference>
<dbReference type="STRING" id="1324314.BVG16_31620"/>
<organism evidence="5 6">
    <name type="scientific">Paenibacillus selenitireducens</name>
    <dbReference type="NCBI Taxonomy" id="1324314"/>
    <lineage>
        <taxon>Bacteria</taxon>
        <taxon>Bacillati</taxon>
        <taxon>Bacillota</taxon>
        <taxon>Bacilli</taxon>
        <taxon>Bacillales</taxon>
        <taxon>Paenibacillaceae</taxon>
        <taxon>Paenibacillus</taxon>
    </lineage>
</organism>
<dbReference type="RefSeq" id="WP_078503179.1">
    <property type="nucleotide sequence ID" value="NZ_MSZX01000027.1"/>
</dbReference>
<evidence type="ECO:0000256" key="3">
    <source>
        <dbReference type="SAM" id="SignalP"/>
    </source>
</evidence>
<dbReference type="SMART" id="SM00646">
    <property type="entry name" value="Ami_3"/>
    <property type="match status" value="1"/>
</dbReference>
<reference evidence="5 6" key="1">
    <citation type="submission" date="2017-01" db="EMBL/GenBank/DDBJ databases">
        <title>Genome analysis of Paenibacillus selenitrireducens ES3-24.</title>
        <authorList>
            <person name="Xu D."/>
            <person name="Yao R."/>
            <person name="Zheng S."/>
        </authorList>
    </citation>
    <scope>NUCLEOTIDE SEQUENCE [LARGE SCALE GENOMIC DNA]</scope>
    <source>
        <strain evidence="5 6">ES3-24</strain>
    </source>
</reference>
<feature type="domain" description="MurNAc-LAA" evidence="4">
    <location>
        <begin position="393"/>
        <end position="503"/>
    </location>
</feature>
<comment type="caution">
    <text evidence="5">The sequence shown here is derived from an EMBL/GenBank/DDBJ whole genome shotgun (WGS) entry which is preliminary data.</text>
</comment>
<feature type="chain" id="PRO_5013363751" evidence="3">
    <location>
        <begin position="24"/>
        <end position="510"/>
    </location>
</feature>
<dbReference type="Pfam" id="PF01520">
    <property type="entry name" value="Amidase_3"/>
    <property type="match status" value="1"/>
</dbReference>
<dbReference type="OrthoDB" id="9806267at2"/>
<evidence type="ECO:0000256" key="2">
    <source>
        <dbReference type="SAM" id="MobiDB-lite"/>
    </source>
</evidence>
<proteinExistence type="predicted"/>
<dbReference type="Pfam" id="PF11741">
    <property type="entry name" value="AMIN"/>
    <property type="match status" value="1"/>
</dbReference>
<sequence length="510" mass="56254">MKKIGAVVLFCLMLFMLPSLSHANAGHQMYLNGISLAPSTEGQIIQNSTMIPIRVVVEELGFQVDWDKKTRTASIHNDKKSMMLAVDQKWATVDGKKVSLDMPPTLISDTTLVPLRFVGEQMGLVVNWENESKSVYLFTSDFGSEVTQPELPTTSPEPEQGGTTTPKDQDKNRNTNEDLNEADLENGMQVADELTEVQTVTFEDNRLVVGVSKDGLLPKSQRLSNPDRIVIDIPNAKFADQFFNSQIFGTNGQGELQVQGHAIVSKIRFSLFSNSPSTVRIVMDIKQSQSFSLYTTKDPNTIIVDLNGSTSDTGTSTGTGTAVNPPQSGKYVVVIDAGHGGSDPGTSSKNNRYEKDFNLAEALKVAELFRNDPDVEIILTRSDDTYVKRSDRVALAKQVQANLFISIHANSILNKSSITGTETYYTREDKSKAFAQVMHSHLIQGTKLPDRGVRQKSLEVTRETDMPAVLLEVGYLSNQSDEAALYTEDFQNRVAQSIKNGIRQYLGLQT</sequence>
<feature type="compositionally biased region" description="Polar residues" evidence="2">
    <location>
        <begin position="145"/>
        <end position="166"/>
    </location>
</feature>
<feature type="compositionally biased region" description="Basic and acidic residues" evidence="2">
    <location>
        <begin position="167"/>
        <end position="176"/>
    </location>
</feature>
<dbReference type="InterPro" id="IPR050695">
    <property type="entry name" value="N-acetylmuramoyl_amidase_3"/>
</dbReference>
<dbReference type="InterPro" id="IPR036582">
    <property type="entry name" value="Mao_N_sf"/>
</dbReference>
<gene>
    <name evidence="5" type="ORF">BVG16_31620</name>
</gene>
<dbReference type="Pfam" id="PF07833">
    <property type="entry name" value="Cu_amine_oxidN1"/>
    <property type="match status" value="1"/>
</dbReference>
<dbReference type="CDD" id="cd02696">
    <property type="entry name" value="MurNAc-LAA"/>
    <property type="match status" value="1"/>
</dbReference>
<dbReference type="GO" id="GO:0008745">
    <property type="term" value="F:N-acetylmuramoyl-L-alanine amidase activity"/>
    <property type="evidence" value="ECO:0007669"/>
    <property type="project" value="InterPro"/>
</dbReference>